<reference evidence="2" key="1">
    <citation type="submission" date="2022-06" db="EMBL/GenBank/DDBJ databases">
        <title>Complete genome sequence of Mycobacterium pseudoshottsii NJB1907-Z4.</title>
        <authorList>
            <person name="Komine T."/>
            <person name="Fukano H."/>
            <person name="Wada S."/>
        </authorList>
    </citation>
    <scope>NUCLEOTIDE SEQUENCE</scope>
    <source>
        <strain evidence="2">NJB1907-Z4</strain>
    </source>
</reference>
<dbReference type="AlphaFoldDB" id="A0A9N7LWQ0"/>
<dbReference type="EMBL" id="AP026367">
    <property type="protein sequence ID" value="BDN84841.1"/>
    <property type="molecule type" value="Genomic_DNA"/>
</dbReference>
<evidence type="ECO:0000256" key="1">
    <source>
        <dbReference type="SAM" id="MobiDB-lite"/>
    </source>
</evidence>
<accession>A0A9N7LWQ0</accession>
<dbReference type="Proteomes" id="UP001058626">
    <property type="component" value="Chromosome"/>
</dbReference>
<name>A0A9N7LWQ0_9MYCO</name>
<keyword evidence="3" id="KW-1185">Reference proteome</keyword>
<organism evidence="2 3">
    <name type="scientific">Mycobacterium pseudoshottsii</name>
    <dbReference type="NCBI Taxonomy" id="265949"/>
    <lineage>
        <taxon>Bacteria</taxon>
        <taxon>Bacillati</taxon>
        <taxon>Actinomycetota</taxon>
        <taxon>Actinomycetes</taxon>
        <taxon>Mycobacteriales</taxon>
        <taxon>Mycobacteriaceae</taxon>
        <taxon>Mycobacterium</taxon>
        <taxon>Mycobacterium ulcerans group</taxon>
    </lineage>
</organism>
<feature type="compositionally biased region" description="Basic and acidic residues" evidence="1">
    <location>
        <begin position="1"/>
        <end position="15"/>
    </location>
</feature>
<feature type="region of interest" description="Disordered" evidence="1">
    <location>
        <begin position="47"/>
        <end position="75"/>
    </location>
</feature>
<feature type="region of interest" description="Disordered" evidence="1">
    <location>
        <begin position="1"/>
        <end position="32"/>
    </location>
</feature>
<gene>
    <name evidence="2" type="ORF">NJB1907Z4_C50560</name>
</gene>
<evidence type="ECO:0000313" key="3">
    <source>
        <dbReference type="Proteomes" id="UP001058626"/>
    </source>
</evidence>
<sequence length="75" mass="8051">MGRPSREDAPPHIDGRPGSSRTSATHGVSRAGYPIALPTKQFYDQVSDPGVPVTAGPFDRLANQHDTKPAEQLLE</sequence>
<evidence type="ECO:0000313" key="2">
    <source>
        <dbReference type="EMBL" id="BDN84841.1"/>
    </source>
</evidence>
<protein>
    <submittedName>
        <fullName evidence="2">Uncharacterized protein</fullName>
    </submittedName>
</protein>
<proteinExistence type="predicted"/>